<accession>A0A644TI19</accession>
<name>A0A644TI19_9ZZZZ</name>
<dbReference type="EMBL" id="VSSQ01000030">
    <property type="protein sequence ID" value="MPL65912.1"/>
    <property type="molecule type" value="Genomic_DNA"/>
</dbReference>
<evidence type="ECO:0000256" key="1">
    <source>
        <dbReference type="SAM" id="MobiDB-lite"/>
    </source>
</evidence>
<feature type="compositionally biased region" description="Basic and acidic residues" evidence="1">
    <location>
        <begin position="75"/>
        <end position="89"/>
    </location>
</feature>
<organism evidence="2">
    <name type="scientific">bioreactor metagenome</name>
    <dbReference type="NCBI Taxonomy" id="1076179"/>
    <lineage>
        <taxon>unclassified sequences</taxon>
        <taxon>metagenomes</taxon>
        <taxon>ecological metagenomes</taxon>
    </lineage>
</organism>
<gene>
    <name evidence="2" type="ORF">SDC9_11577</name>
</gene>
<evidence type="ECO:0000313" key="2">
    <source>
        <dbReference type="EMBL" id="MPL65912.1"/>
    </source>
</evidence>
<feature type="region of interest" description="Disordered" evidence="1">
    <location>
        <begin position="70"/>
        <end position="89"/>
    </location>
</feature>
<comment type="caution">
    <text evidence="2">The sequence shown here is derived from an EMBL/GenBank/DDBJ whole genome shotgun (WGS) entry which is preliminary data.</text>
</comment>
<sequence>MFYDLAGLEAFGADFHLQHRAVDLGPHRDEVGKPGSPAVILRVRNIVSVHSAFAADIAYSRHSWTPNKISGRTLAETEKNVKPRMSRDH</sequence>
<proteinExistence type="predicted"/>
<dbReference type="AlphaFoldDB" id="A0A644TI19"/>
<protein>
    <submittedName>
        <fullName evidence="2">Uncharacterized protein</fullName>
    </submittedName>
</protein>
<reference evidence="2" key="1">
    <citation type="submission" date="2019-08" db="EMBL/GenBank/DDBJ databases">
        <authorList>
            <person name="Kucharzyk K."/>
            <person name="Murdoch R.W."/>
            <person name="Higgins S."/>
            <person name="Loffler F."/>
        </authorList>
    </citation>
    <scope>NUCLEOTIDE SEQUENCE</scope>
</reference>